<dbReference type="PANTHER" id="PTHR22789:SF0">
    <property type="entry name" value="3-OXO-TETRONATE 4-PHOSPHATE DECARBOXYLASE-RELATED"/>
    <property type="match status" value="1"/>
</dbReference>
<accession>A0A7C4JIZ8</accession>
<keyword evidence="2" id="KW-0456">Lyase</keyword>
<dbReference type="AlphaFoldDB" id="A0A7C4JIZ8"/>
<evidence type="ECO:0000313" key="4">
    <source>
        <dbReference type="EMBL" id="HGQ35422.1"/>
    </source>
</evidence>
<organism evidence="5">
    <name type="scientific">Ignisphaera aggregans</name>
    <dbReference type="NCBI Taxonomy" id="334771"/>
    <lineage>
        <taxon>Archaea</taxon>
        <taxon>Thermoproteota</taxon>
        <taxon>Thermoprotei</taxon>
        <taxon>Desulfurococcales</taxon>
        <taxon>Desulfurococcaceae</taxon>
        <taxon>Ignisphaera</taxon>
    </lineage>
</organism>
<dbReference type="Pfam" id="PF00596">
    <property type="entry name" value="Aldolase_II"/>
    <property type="match status" value="1"/>
</dbReference>
<reference evidence="5" key="1">
    <citation type="journal article" date="2020" name="mSystems">
        <title>Genome- and Community-Level Interaction Insights into Carbon Utilization and Element Cycling Functions of Hydrothermarchaeota in Hydrothermal Sediment.</title>
        <authorList>
            <person name="Zhou Z."/>
            <person name="Liu Y."/>
            <person name="Xu W."/>
            <person name="Pan J."/>
            <person name="Luo Z.H."/>
            <person name="Li M."/>
        </authorList>
    </citation>
    <scope>NUCLEOTIDE SEQUENCE [LARGE SCALE GENOMIC DNA]</scope>
    <source>
        <strain evidence="5">SpSt-637</strain>
        <strain evidence="4">SpSt-667</strain>
    </source>
</reference>
<dbReference type="GO" id="GO:0016832">
    <property type="term" value="F:aldehyde-lyase activity"/>
    <property type="evidence" value="ECO:0007669"/>
    <property type="project" value="TreeGrafter"/>
</dbReference>
<dbReference type="EMBL" id="DTCK01000010">
    <property type="protein sequence ID" value="HGQ35422.1"/>
    <property type="molecule type" value="Genomic_DNA"/>
</dbReference>
<dbReference type="UniPathway" id="UPA00071"/>
<dbReference type="Gene3D" id="3.40.225.10">
    <property type="entry name" value="Class II aldolase/adducin N-terminal domain"/>
    <property type="match status" value="1"/>
</dbReference>
<dbReference type="InterPro" id="IPR036409">
    <property type="entry name" value="Aldolase_II/adducin_N_sf"/>
</dbReference>
<evidence type="ECO:0000256" key="1">
    <source>
        <dbReference type="ARBA" id="ARBA00022723"/>
    </source>
</evidence>
<dbReference type="GO" id="GO:0046872">
    <property type="term" value="F:metal ion binding"/>
    <property type="evidence" value="ECO:0007669"/>
    <property type="project" value="UniProtKB-KW"/>
</dbReference>
<dbReference type="InterPro" id="IPR050197">
    <property type="entry name" value="Aldolase_class_II_sugar_metab"/>
</dbReference>
<dbReference type="PANTHER" id="PTHR22789">
    <property type="entry name" value="FUCULOSE PHOSPHATE ALDOLASE"/>
    <property type="match status" value="1"/>
</dbReference>
<name>A0A7C4JIZ8_9CREN</name>
<sequence length="213" mass="23983">MSTFNISDIYNLEDLIKQDIITVMRNLYRRNLISALSGNLSVRLPGSNYVWITPTGLHKAELKVDDLVKINLDGDIIEGHHKPSSEWRFHVAIYKARQDVFAVIHTHNPAVLVLDLLDISLDPNLLIESKYYIKGIVYVPEAEPGSEELAKHVTEKVLTDANAIILRKHGVVSLGRNLYEAETVAEALEDLAQIQLYTLTLKTLMSLTKNVKV</sequence>
<dbReference type="EMBL" id="DTBD01000019">
    <property type="protein sequence ID" value="HGQ64098.1"/>
    <property type="molecule type" value="Genomic_DNA"/>
</dbReference>
<comment type="caution">
    <text evidence="5">The sequence shown here is derived from an EMBL/GenBank/DDBJ whole genome shotgun (WGS) entry which is preliminary data.</text>
</comment>
<evidence type="ECO:0000259" key="3">
    <source>
        <dbReference type="SMART" id="SM01007"/>
    </source>
</evidence>
<protein>
    <submittedName>
        <fullName evidence="5">Class II aldolase/adducin family protein</fullName>
    </submittedName>
</protein>
<gene>
    <name evidence="5" type="ORF">ENU08_02500</name>
    <name evidence="4" type="ORF">ENU41_01920</name>
</gene>
<evidence type="ECO:0000313" key="5">
    <source>
        <dbReference type="EMBL" id="HGQ64098.1"/>
    </source>
</evidence>
<dbReference type="SMART" id="SM01007">
    <property type="entry name" value="Aldolase_II"/>
    <property type="match status" value="1"/>
</dbReference>
<keyword evidence="1" id="KW-0479">Metal-binding</keyword>
<proteinExistence type="predicted"/>
<dbReference type="SUPFAM" id="SSF53639">
    <property type="entry name" value="AraD/HMP-PK domain-like"/>
    <property type="match status" value="1"/>
</dbReference>
<dbReference type="GO" id="GO:0019323">
    <property type="term" value="P:pentose catabolic process"/>
    <property type="evidence" value="ECO:0007669"/>
    <property type="project" value="TreeGrafter"/>
</dbReference>
<evidence type="ECO:0000256" key="2">
    <source>
        <dbReference type="ARBA" id="ARBA00023239"/>
    </source>
</evidence>
<feature type="domain" description="Class II aldolase/adducin N-terminal" evidence="3">
    <location>
        <begin position="18"/>
        <end position="196"/>
    </location>
</feature>
<dbReference type="InterPro" id="IPR001303">
    <property type="entry name" value="Aldolase_II/adducin_N"/>
</dbReference>
<dbReference type="GO" id="GO:0005829">
    <property type="term" value="C:cytosol"/>
    <property type="evidence" value="ECO:0007669"/>
    <property type="project" value="TreeGrafter"/>
</dbReference>